<name>A0A1I6TXD7_9SPHI</name>
<keyword evidence="2" id="KW-1185">Reference proteome</keyword>
<organism evidence="1 2">
    <name type="scientific">Sphingobacterium wenxiniae</name>
    <dbReference type="NCBI Taxonomy" id="683125"/>
    <lineage>
        <taxon>Bacteria</taxon>
        <taxon>Pseudomonadati</taxon>
        <taxon>Bacteroidota</taxon>
        <taxon>Sphingobacteriia</taxon>
        <taxon>Sphingobacteriales</taxon>
        <taxon>Sphingobacteriaceae</taxon>
        <taxon>Sphingobacterium</taxon>
    </lineage>
</organism>
<gene>
    <name evidence="1" type="ORF">SAMN05660206_107115</name>
</gene>
<reference evidence="1 2" key="1">
    <citation type="submission" date="2016-10" db="EMBL/GenBank/DDBJ databases">
        <authorList>
            <person name="de Groot N.N."/>
        </authorList>
    </citation>
    <scope>NUCLEOTIDE SEQUENCE [LARGE SCALE GENOMIC DNA]</scope>
    <source>
        <strain evidence="1 2">DSM 22789</strain>
    </source>
</reference>
<sequence>MVEYFTNETDTELSSETEMEIGSINEVFETKLRTNLKALVKDPTQSSIENILNFSKSLRK</sequence>
<protein>
    <submittedName>
        <fullName evidence="1">Uncharacterized protein</fullName>
    </submittedName>
</protein>
<proteinExistence type="predicted"/>
<accession>A0A1I6TXD7</accession>
<evidence type="ECO:0000313" key="1">
    <source>
        <dbReference type="EMBL" id="SFS93893.1"/>
    </source>
</evidence>
<dbReference type="AlphaFoldDB" id="A0A1I6TXD7"/>
<dbReference type="EMBL" id="FOZZ01000007">
    <property type="protein sequence ID" value="SFS93893.1"/>
    <property type="molecule type" value="Genomic_DNA"/>
</dbReference>
<dbReference type="OrthoDB" id="713105at2"/>
<evidence type="ECO:0000313" key="2">
    <source>
        <dbReference type="Proteomes" id="UP000198785"/>
    </source>
</evidence>
<dbReference type="Proteomes" id="UP000198785">
    <property type="component" value="Unassembled WGS sequence"/>
</dbReference>
<dbReference type="STRING" id="683125.SAMN05660206_107115"/>